<evidence type="ECO:0000313" key="2">
    <source>
        <dbReference type="EMBL" id="MED6240809.1"/>
    </source>
</evidence>
<reference evidence="2 3" key="1">
    <citation type="submission" date="2021-07" db="EMBL/GenBank/DDBJ databases">
        <authorList>
            <person name="Palmer J.M."/>
        </authorList>
    </citation>
    <scope>NUCLEOTIDE SEQUENCE [LARGE SCALE GENOMIC DNA]</scope>
    <source>
        <strain evidence="2 3">AT_MEX2019</strain>
        <tissue evidence="2">Muscle</tissue>
    </source>
</reference>
<dbReference type="Pfam" id="PF15718">
    <property type="entry name" value="MNR"/>
    <property type="match status" value="1"/>
</dbReference>
<gene>
    <name evidence="2" type="ORF">ATANTOWER_028498</name>
</gene>
<accession>A0ABU7AT01</accession>
<evidence type="ECO:0000256" key="1">
    <source>
        <dbReference type="SAM" id="MobiDB-lite"/>
    </source>
</evidence>
<dbReference type="PANTHER" id="PTHR15732:SF4">
    <property type="entry name" value="PROTEIN MOONRAKER"/>
    <property type="match status" value="1"/>
</dbReference>
<sequence>MSAQLLLNRATASLGLQNQGRNWVSIGSTRNVKNHDSTTRTSQTKLLFNEAIPLSVINRATRVDPPAPILIERLLPCSEMHESDDSLKSSHSFTVLSEERLQAAVKLAKRDLRRRHLVSLAKTSPKPFQEASVFETSDVELLQELVAIPGNQESNMSSKEKKAQVDAKQRASKKNPTSFMPRVGQSPPTRDPGLRQKEAGTQGQLSNEIRKLQNEVETYIRKVEELANRDADGCGQGGSPVVVCLTADLKKPLTEDTVVVGQSHEEDAQGSP</sequence>
<protein>
    <recommendedName>
        <fullName evidence="4">Mitochondrial fission regulator 1</fullName>
    </recommendedName>
</protein>
<dbReference type="EMBL" id="JAHUTI010026840">
    <property type="protein sequence ID" value="MED6240809.1"/>
    <property type="molecule type" value="Genomic_DNA"/>
</dbReference>
<evidence type="ECO:0008006" key="4">
    <source>
        <dbReference type="Google" id="ProtNLM"/>
    </source>
</evidence>
<evidence type="ECO:0000313" key="3">
    <source>
        <dbReference type="Proteomes" id="UP001345963"/>
    </source>
</evidence>
<proteinExistence type="predicted"/>
<dbReference type="InterPro" id="IPR031447">
    <property type="entry name" value="MNR"/>
</dbReference>
<dbReference type="Proteomes" id="UP001345963">
    <property type="component" value="Unassembled WGS sequence"/>
</dbReference>
<comment type="caution">
    <text evidence="2">The sequence shown here is derived from an EMBL/GenBank/DDBJ whole genome shotgun (WGS) entry which is preliminary data.</text>
</comment>
<keyword evidence="3" id="KW-1185">Reference proteome</keyword>
<organism evidence="2 3">
    <name type="scientific">Ataeniobius toweri</name>
    <dbReference type="NCBI Taxonomy" id="208326"/>
    <lineage>
        <taxon>Eukaryota</taxon>
        <taxon>Metazoa</taxon>
        <taxon>Chordata</taxon>
        <taxon>Craniata</taxon>
        <taxon>Vertebrata</taxon>
        <taxon>Euteleostomi</taxon>
        <taxon>Actinopterygii</taxon>
        <taxon>Neopterygii</taxon>
        <taxon>Teleostei</taxon>
        <taxon>Neoteleostei</taxon>
        <taxon>Acanthomorphata</taxon>
        <taxon>Ovalentaria</taxon>
        <taxon>Atherinomorphae</taxon>
        <taxon>Cyprinodontiformes</taxon>
        <taxon>Goodeidae</taxon>
        <taxon>Ataeniobius</taxon>
    </lineage>
</organism>
<dbReference type="PANTHER" id="PTHR15732">
    <property type="entry name" value="PROTEIN MOONRAKER"/>
    <property type="match status" value="1"/>
</dbReference>
<feature type="region of interest" description="Disordered" evidence="1">
    <location>
        <begin position="150"/>
        <end position="209"/>
    </location>
</feature>
<name>A0ABU7AT01_9TELE</name>
<feature type="compositionally biased region" description="Basic and acidic residues" evidence="1">
    <location>
        <begin position="158"/>
        <end position="169"/>
    </location>
</feature>